<dbReference type="RefSeq" id="WP_149838859.1">
    <property type="nucleotide sequence ID" value="NZ_VUOC01000003.1"/>
</dbReference>
<feature type="region of interest" description="Disordered" evidence="1">
    <location>
        <begin position="574"/>
        <end position="608"/>
    </location>
</feature>
<dbReference type="PANTHER" id="PTHR35807:SF1">
    <property type="entry name" value="TRANSCRIPTIONAL REGULATOR REDD"/>
    <property type="match status" value="1"/>
</dbReference>
<dbReference type="Gene3D" id="2.120.10.80">
    <property type="entry name" value="Kelch-type beta propeller"/>
    <property type="match status" value="1"/>
</dbReference>
<name>A0A5B2VRB0_9BACT</name>
<keyword evidence="2" id="KW-0812">Transmembrane</keyword>
<dbReference type="EMBL" id="VUOC01000003">
    <property type="protein sequence ID" value="KAA2241344.1"/>
    <property type="molecule type" value="Genomic_DNA"/>
</dbReference>
<evidence type="ECO:0000256" key="2">
    <source>
        <dbReference type="SAM" id="Phobius"/>
    </source>
</evidence>
<feature type="transmembrane region" description="Helical" evidence="2">
    <location>
        <begin position="545"/>
        <end position="564"/>
    </location>
</feature>
<dbReference type="Proteomes" id="UP000324611">
    <property type="component" value="Unassembled WGS sequence"/>
</dbReference>
<dbReference type="InterPro" id="IPR015915">
    <property type="entry name" value="Kelch-typ_b-propeller"/>
</dbReference>
<evidence type="ECO:0000256" key="1">
    <source>
        <dbReference type="SAM" id="MobiDB-lite"/>
    </source>
</evidence>
<dbReference type="GO" id="GO:0006355">
    <property type="term" value="P:regulation of DNA-templated transcription"/>
    <property type="evidence" value="ECO:0007669"/>
    <property type="project" value="TreeGrafter"/>
</dbReference>
<evidence type="ECO:0000313" key="3">
    <source>
        <dbReference type="EMBL" id="KAA2241344.1"/>
    </source>
</evidence>
<feature type="compositionally biased region" description="Low complexity" evidence="1">
    <location>
        <begin position="575"/>
        <end position="584"/>
    </location>
</feature>
<dbReference type="GO" id="GO:0003677">
    <property type="term" value="F:DNA binding"/>
    <property type="evidence" value="ECO:0007669"/>
    <property type="project" value="TreeGrafter"/>
</dbReference>
<accession>A0A5B2VRB0</accession>
<evidence type="ECO:0000313" key="4">
    <source>
        <dbReference type="Proteomes" id="UP000324611"/>
    </source>
</evidence>
<organism evidence="3 4">
    <name type="scientific">Chitinophaga agrisoli</name>
    <dbReference type="NCBI Taxonomy" id="2607653"/>
    <lineage>
        <taxon>Bacteria</taxon>
        <taxon>Pseudomonadati</taxon>
        <taxon>Bacteroidota</taxon>
        <taxon>Chitinophagia</taxon>
        <taxon>Chitinophagales</taxon>
        <taxon>Chitinophagaceae</taxon>
        <taxon>Chitinophaga</taxon>
    </lineage>
</organism>
<proteinExistence type="predicted"/>
<protein>
    <submittedName>
        <fullName evidence="3">Galactose oxidase</fullName>
    </submittedName>
</protein>
<sequence>MGKHIYCLLGVFFFCNVVFGQSYGLRFSSHEVVPEKRTSLDLTPTAPICLHDGTDISFDLVFTPNLETYFGYIIRLITDQHQNIDLVYNQRLQNFTFVIGESFSGTVQLDSVQLFRKWNHFRIRFDEKKQAALFYVNDRLICQGALAFSGSTCCHIYFGTNRFEKFQTLDIPPMSIKDIRITEKGQLKYYYPLSESSGLTCKDAAGHHNAQVKNPVWLKPRHQHWESVRTFSVTGTPSVAFDGKRELLYIVARDSLYRFSFKNYQLTATAVDAGPLPAGNQSVYDTVTGRLYNFYIDEHKVRRYDTVSHKWDAGFSGQGLTEYWQANKFLSPTDSALYVLGGYGQLQYKNLVQRYSFSRGQWETVPAQGDAFMPRYQAALGSNATRDTAYIIGGYGSNTGNQSINPKHTYDLLAYSIKTQRFTRMYQLPEPASQFCFANSLVIDPATRDFYALIYPTDKFNSNLQLIRGSLQSPSYQRTGDAIPYAFHDIKSFADLYYCAASKKLAAITLYNTQNGATDVKVYTLDFPPNAMPDSPAAPEKQAGYWPYAAGALALMAAGLYFFYYRRRDRKKRPVTPAVTTPPVRDTHHKPVDVPHPVVPATEPVSPPEENDTSAIFLFGQFEVFDKQGQDITKLFTPLLKELFLLILIYSLKDGKGISSERLYEILWSDKPLKDAKNNYSVNIVKLKAILEKIGDCHIGKESGKWKLEILNDSIRIDYQQYINLAAGKPAIDHIYVQALLHIIQRGAFLRNVHYEWLDDVKAGISSQVIDSLLQYIAGADMAAEAEFIVKLTNCIFFFDNLNEEALAYKSKCLVLLGRHGMAKDAYLRFAKEYKESYGQEFERSFRELT</sequence>
<comment type="caution">
    <text evidence="3">The sequence shown here is derived from an EMBL/GenBank/DDBJ whole genome shotgun (WGS) entry which is preliminary data.</text>
</comment>
<dbReference type="SUPFAM" id="SSF50965">
    <property type="entry name" value="Galactose oxidase, central domain"/>
    <property type="match status" value="1"/>
</dbReference>
<keyword evidence="4" id="KW-1185">Reference proteome</keyword>
<keyword evidence="2" id="KW-1133">Transmembrane helix</keyword>
<reference evidence="3 4" key="2">
    <citation type="submission" date="2019-09" db="EMBL/GenBank/DDBJ databases">
        <authorList>
            <person name="Jin C."/>
        </authorList>
    </citation>
    <scope>NUCLEOTIDE SEQUENCE [LARGE SCALE GENOMIC DNA]</scope>
    <source>
        <strain evidence="3 4">BN140078</strain>
    </source>
</reference>
<keyword evidence="2" id="KW-0472">Membrane</keyword>
<reference evidence="3 4" key="1">
    <citation type="submission" date="2019-09" db="EMBL/GenBank/DDBJ databases">
        <title>Chitinophaga ginsengihumi sp. nov., isolated from soil of ginseng rhizosphere.</title>
        <authorList>
            <person name="Lee J."/>
        </authorList>
    </citation>
    <scope>NUCLEOTIDE SEQUENCE [LARGE SCALE GENOMIC DNA]</scope>
    <source>
        <strain evidence="3 4">BN140078</strain>
    </source>
</reference>
<dbReference type="PANTHER" id="PTHR35807">
    <property type="entry name" value="TRANSCRIPTIONAL REGULATOR REDD-RELATED"/>
    <property type="match status" value="1"/>
</dbReference>
<dbReference type="InterPro" id="IPR011043">
    <property type="entry name" value="Gal_Oxase/kelch_b-propeller"/>
</dbReference>
<gene>
    <name evidence="3" type="ORF">F0L74_15680</name>
</gene>
<dbReference type="InterPro" id="IPR051677">
    <property type="entry name" value="AfsR-DnrI-RedD_regulator"/>
</dbReference>
<dbReference type="AlphaFoldDB" id="A0A5B2VRB0"/>